<organism evidence="3 4">
    <name type="scientific">Maribellus comscasis</name>
    <dbReference type="NCBI Taxonomy" id="2681766"/>
    <lineage>
        <taxon>Bacteria</taxon>
        <taxon>Pseudomonadati</taxon>
        <taxon>Bacteroidota</taxon>
        <taxon>Bacteroidia</taxon>
        <taxon>Marinilabiliales</taxon>
        <taxon>Prolixibacteraceae</taxon>
        <taxon>Maribellus</taxon>
    </lineage>
</organism>
<dbReference type="InterPro" id="IPR050310">
    <property type="entry name" value="VPS10-sortilin"/>
</dbReference>
<dbReference type="CDD" id="cd15482">
    <property type="entry name" value="Sialidase_non-viral"/>
    <property type="match status" value="1"/>
</dbReference>
<evidence type="ECO:0000313" key="4">
    <source>
        <dbReference type="Proteomes" id="UP000428260"/>
    </source>
</evidence>
<keyword evidence="4" id="KW-1185">Reference proteome</keyword>
<dbReference type="Gene3D" id="2.130.10.10">
    <property type="entry name" value="YVTN repeat-like/Quinoprotein amine dehydrogenase"/>
    <property type="match status" value="4"/>
</dbReference>
<feature type="domain" description="Sortilin N-terminal" evidence="2">
    <location>
        <begin position="74"/>
        <end position="192"/>
    </location>
</feature>
<accession>A0A6I6JP57</accession>
<dbReference type="EMBL" id="CP046401">
    <property type="protein sequence ID" value="QGY42790.1"/>
    <property type="molecule type" value="Genomic_DNA"/>
</dbReference>
<dbReference type="SUPFAM" id="SSF50939">
    <property type="entry name" value="Sialidases"/>
    <property type="match status" value="2"/>
</dbReference>
<feature type="domain" description="Sortilin N-terminal" evidence="2">
    <location>
        <begin position="659"/>
        <end position="741"/>
    </location>
</feature>
<dbReference type="PANTHER" id="PTHR12106:SF27">
    <property type="entry name" value="SORTILIN-RELATED RECEPTOR"/>
    <property type="match status" value="1"/>
</dbReference>
<sequence length="889" mass="99515">MNLFTRFFAAILLTTIFTSQLFGQSELSTNYDAFQYRNLGAYRISAWVGSLAVPENPGEKHKYTWYVGPRAGGIWKTVNNGTTFECISDAFGTSSIGDFAVSPSDPEIIWAGTGEAFNARSSYYGNGIWKSTDAGKTWKNMGLEDSHHIAKVVIHPTNPDIVWVASMGHLFSENKERGIFKTTDGGNSWKKVLYINGQTGVTDLVVNHSNPKILYAATYQKKRTAWTFEPGGEKSRIYKSTDGGNSWKMVQGGLPTGPLGRIGLDIHRANPDIVVAVIQNLNVKPGVDPNEPVPFDEFTDHSFDNLIGGEVYITKNGGTSWERINDPETNDVSGKAAYSFNRVSIDPVDPGKIYIIGVGMYYTLDGGKTWPGFREQNLFQTNFGDNRIFWIDPKDPRHMMLGSDGGIYSTFDGGLTMNHYYHLPLGEVYNVEADNETPYNIYIGLQDHETWKAPSNGWSGQITPADWVITGMWDGMYSKVDPENNKYIYITTQFGSHQRVDQAKGERVSILPQANESEPYRYTWTTPLAISPHNSAIIYTGAQKVLRSLNRGETWEEISPDLTDNDPEKTWGKGHIQYCTISTLDESPVKAGIIWAGTDDGHVQLTTDFGHTWTDLTPNLVKAGAPASMWVSKVFPSNHDSATAYISKCGFTDDIMDAHVYITRDFGKTWKKITNGLPGSPVNVVIEDKKNPNLLFAGNDLGVYVSTNKGENWLPFKANMPNVVVRDIMIHPRENDLIVGTYGRAAWITDISPLQQLTPEVEAKKLHLFDIDSKPRLNFSEQARWGNYQMTGSNHLNSPNEPNGLEIWYLMEKDLQEGTKLSIANKNGETVFEKELPYQKGINKIYWNTFRASPGEYKITLENDKILESKTGIVTKKWTWPVLNYSGKN</sequence>
<dbReference type="RefSeq" id="WP_158863276.1">
    <property type="nucleotide sequence ID" value="NZ_CP046401.1"/>
</dbReference>
<gene>
    <name evidence="3" type="ORF">GM418_03725</name>
</gene>
<dbReference type="Pfam" id="PF15902">
    <property type="entry name" value="Sortilin-Vps10"/>
    <property type="match status" value="2"/>
</dbReference>
<dbReference type="InterPro" id="IPR015943">
    <property type="entry name" value="WD40/YVTN_repeat-like_dom_sf"/>
</dbReference>
<dbReference type="InterPro" id="IPR036278">
    <property type="entry name" value="Sialidase_sf"/>
</dbReference>
<keyword evidence="1" id="KW-0677">Repeat</keyword>
<dbReference type="KEGG" id="mcos:GM418_03725"/>
<dbReference type="PANTHER" id="PTHR12106">
    <property type="entry name" value="SORTILIN RELATED"/>
    <property type="match status" value="1"/>
</dbReference>
<evidence type="ECO:0000256" key="1">
    <source>
        <dbReference type="ARBA" id="ARBA00022737"/>
    </source>
</evidence>
<evidence type="ECO:0000313" key="3">
    <source>
        <dbReference type="EMBL" id="QGY42790.1"/>
    </source>
</evidence>
<dbReference type="AlphaFoldDB" id="A0A6I6JP57"/>
<protein>
    <recommendedName>
        <fullName evidence="2">Sortilin N-terminal domain-containing protein</fullName>
    </recommendedName>
</protein>
<dbReference type="Proteomes" id="UP000428260">
    <property type="component" value="Chromosome"/>
</dbReference>
<reference evidence="3 4" key="1">
    <citation type="submission" date="2019-11" db="EMBL/GenBank/DDBJ databases">
        <authorList>
            <person name="Zheng R.K."/>
            <person name="Sun C.M."/>
        </authorList>
    </citation>
    <scope>NUCLEOTIDE SEQUENCE [LARGE SCALE GENOMIC DNA]</scope>
    <source>
        <strain evidence="3 4">WC007</strain>
    </source>
</reference>
<dbReference type="SUPFAM" id="SSF110296">
    <property type="entry name" value="Oligoxyloglucan reducing end-specific cellobiohydrolase"/>
    <property type="match status" value="1"/>
</dbReference>
<proteinExistence type="predicted"/>
<evidence type="ECO:0000259" key="2">
    <source>
        <dbReference type="Pfam" id="PF15902"/>
    </source>
</evidence>
<name>A0A6I6JP57_9BACT</name>
<dbReference type="InterPro" id="IPR031778">
    <property type="entry name" value="Sortilin_N"/>
</dbReference>